<keyword evidence="1" id="KW-0812">Transmembrane</keyword>
<dbReference type="Pfam" id="PF02643">
    <property type="entry name" value="DUF192"/>
    <property type="match status" value="1"/>
</dbReference>
<feature type="transmembrane region" description="Helical" evidence="1">
    <location>
        <begin position="12"/>
        <end position="29"/>
    </location>
</feature>
<dbReference type="PANTHER" id="PTHR37953:SF1">
    <property type="entry name" value="UPF0127 PROTEIN MJ1496"/>
    <property type="match status" value="1"/>
</dbReference>
<organism evidence="2">
    <name type="scientific">marine sediment metagenome</name>
    <dbReference type="NCBI Taxonomy" id="412755"/>
    <lineage>
        <taxon>unclassified sequences</taxon>
        <taxon>metagenomes</taxon>
        <taxon>ecological metagenomes</taxon>
    </lineage>
</organism>
<reference evidence="2" key="1">
    <citation type="journal article" date="2015" name="Nature">
        <title>Complex archaea that bridge the gap between prokaryotes and eukaryotes.</title>
        <authorList>
            <person name="Spang A."/>
            <person name="Saw J.H."/>
            <person name="Jorgensen S.L."/>
            <person name="Zaremba-Niedzwiedzka K."/>
            <person name="Martijn J."/>
            <person name="Lind A.E."/>
            <person name="van Eijk R."/>
            <person name="Schleper C."/>
            <person name="Guy L."/>
            <person name="Ettema T.J."/>
        </authorList>
    </citation>
    <scope>NUCLEOTIDE SEQUENCE</scope>
</reference>
<dbReference type="InterPro" id="IPR038695">
    <property type="entry name" value="Saro_0823-like_sf"/>
</dbReference>
<dbReference type="InterPro" id="IPR003795">
    <property type="entry name" value="DUF192"/>
</dbReference>
<name>A0A0F9BHC1_9ZZZZ</name>
<dbReference type="PANTHER" id="PTHR37953">
    <property type="entry name" value="UPF0127 PROTEIN MJ1496"/>
    <property type="match status" value="1"/>
</dbReference>
<keyword evidence="1" id="KW-1133">Transmembrane helix</keyword>
<comment type="caution">
    <text evidence="2">The sequence shown here is derived from an EMBL/GenBank/DDBJ whole genome shotgun (WGS) entry which is preliminary data.</text>
</comment>
<gene>
    <name evidence="2" type="ORF">LCGC14_2447840</name>
</gene>
<dbReference type="Gene3D" id="2.60.120.1140">
    <property type="entry name" value="Protein of unknown function DUF192"/>
    <property type="match status" value="1"/>
</dbReference>
<sequence length="162" mass="18874">MDSSFLVIRNNYLQTFFLLALTLILYSCSKPSNTTNNKIYEIKRNDKSIHVEVVSTQKERMLGLMFREKLDKDHGMLFIYPQEQYLSFWMKNTKIPLSIAFINSNGKITQIEAMSPYSLIDHVSKEKGKYALEMEEGWFRKNGIKVGSKVNFSSEISKINIR</sequence>
<dbReference type="AlphaFoldDB" id="A0A0F9BHC1"/>
<keyword evidence="1" id="KW-0472">Membrane</keyword>
<evidence type="ECO:0000256" key="1">
    <source>
        <dbReference type="SAM" id="Phobius"/>
    </source>
</evidence>
<protein>
    <recommendedName>
        <fullName evidence="3">DUF192 domain-containing protein</fullName>
    </recommendedName>
</protein>
<evidence type="ECO:0000313" key="2">
    <source>
        <dbReference type="EMBL" id="KKL21200.1"/>
    </source>
</evidence>
<accession>A0A0F9BHC1</accession>
<proteinExistence type="predicted"/>
<dbReference type="EMBL" id="LAZR01037818">
    <property type="protein sequence ID" value="KKL21200.1"/>
    <property type="molecule type" value="Genomic_DNA"/>
</dbReference>
<evidence type="ECO:0008006" key="3">
    <source>
        <dbReference type="Google" id="ProtNLM"/>
    </source>
</evidence>